<feature type="transmembrane region" description="Helical" evidence="5">
    <location>
        <begin position="166"/>
        <end position="187"/>
    </location>
</feature>
<evidence type="ECO:0000313" key="7">
    <source>
        <dbReference type="Proteomes" id="UP000295390"/>
    </source>
</evidence>
<dbReference type="PANTHER" id="PTHR43424">
    <property type="entry name" value="LOCUS PUTATIVE PROTEIN 1-RELATED"/>
    <property type="match status" value="1"/>
</dbReference>
<feature type="transmembrane region" description="Helical" evidence="5">
    <location>
        <begin position="41"/>
        <end position="59"/>
    </location>
</feature>
<keyword evidence="3 5" id="KW-1133">Transmembrane helix</keyword>
<feature type="transmembrane region" description="Helical" evidence="5">
    <location>
        <begin position="12"/>
        <end position="35"/>
    </location>
</feature>
<dbReference type="EMBL" id="SNYH01000005">
    <property type="protein sequence ID" value="TDQ24101.1"/>
    <property type="molecule type" value="Genomic_DNA"/>
</dbReference>
<feature type="transmembrane region" description="Helical" evidence="5">
    <location>
        <begin position="109"/>
        <end position="133"/>
    </location>
</feature>
<feature type="transmembrane region" description="Helical" evidence="5">
    <location>
        <begin position="322"/>
        <end position="345"/>
    </location>
</feature>
<dbReference type="PANTHER" id="PTHR43424:SF1">
    <property type="entry name" value="LOCUS PUTATIVE PROTEIN 1-RELATED"/>
    <property type="match status" value="1"/>
</dbReference>
<evidence type="ECO:0000256" key="4">
    <source>
        <dbReference type="ARBA" id="ARBA00023136"/>
    </source>
</evidence>
<dbReference type="AlphaFoldDB" id="A0A4R6TE38"/>
<gene>
    <name evidence="6" type="ORF">DFQ07_2646</name>
</gene>
<keyword evidence="2 5" id="KW-0812">Transmembrane</keyword>
<comment type="caution">
    <text evidence="6">The sequence shown here is derived from an EMBL/GenBank/DDBJ whole genome shotgun (WGS) entry which is preliminary data.</text>
</comment>
<feature type="transmembrane region" description="Helical" evidence="5">
    <location>
        <begin position="357"/>
        <end position="374"/>
    </location>
</feature>
<accession>A0A4R6TE38</accession>
<dbReference type="Proteomes" id="UP000295390">
    <property type="component" value="Unassembled WGS sequence"/>
</dbReference>
<feature type="transmembrane region" description="Helical" evidence="5">
    <location>
        <begin position="80"/>
        <end position="103"/>
    </location>
</feature>
<feature type="transmembrane region" description="Helical" evidence="5">
    <location>
        <begin position="140"/>
        <end position="160"/>
    </location>
</feature>
<sequence length="405" mass="46940">MRKLFENIGLLTIVKGLDFLIPLIVLPIVISRIGLELFGEYSVLLSFFTFFISFGNFGFNTDAIKDISLNKGDKIKFHEILSEVFSYKIIFSIIAISLFLIIVNLKYEGYFLISLIFSLGILFEVFSLSFYFLAIQKLRFVSFVQILTKLIFGILIVLFVKNESDLLLYVVFTVAATILNSIIIFFLSRKFDFNYELLTIRYEKKRLLSSFNIYSYTFLNNLINPITTYFISINYGNSMTGIFALSQKTYSVFYSAIEPAMNAVYPYLSEQRRVVNNFMLLIKKFFVAFLLISLLAYFVMYFASPYIQLYLLKRVFVGDELILYYLICLMILPSVLNLVSTRVLIIEGRQKEILKILGINFCVILLGYIVVRFFKLEVFYLGMFLVGSSILAMISLVMKMFTTKE</sequence>
<organism evidence="6 7">
    <name type="scientific">Tenacibaculum caenipelagi</name>
    <dbReference type="NCBI Taxonomy" id="1325435"/>
    <lineage>
        <taxon>Bacteria</taxon>
        <taxon>Pseudomonadati</taxon>
        <taxon>Bacteroidota</taxon>
        <taxon>Flavobacteriia</taxon>
        <taxon>Flavobacteriales</taxon>
        <taxon>Flavobacteriaceae</taxon>
        <taxon>Tenacibaculum</taxon>
    </lineage>
</organism>
<dbReference type="RefSeq" id="WP_133537478.1">
    <property type="nucleotide sequence ID" value="NZ_SNYH01000005.1"/>
</dbReference>
<proteinExistence type="predicted"/>
<keyword evidence="7" id="KW-1185">Reference proteome</keyword>
<evidence type="ECO:0000256" key="2">
    <source>
        <dbReference type="ARBA" id="ARBA00022692"/>
    </source>
</evidence>
<feature type="transmembrane region" description="Helical" evidence="5">
    <location>
        <begin position="380"/>
        <end position="401"/>
    </location>
</feature>
<dbReference type="GO" id="GO:0016020">
    <property type="term" value="C:membrane"/>
    <property type="evidence" value="ECO:0007669"/>
    <property type="project" value="UniProtKB-SubCell"/>
</dbReference>
<protein>
    <submittedName>
        <fullName evidence="6">O-antigen/teichoic acid export membrane protein</fullName>
    </submittedName>
</protein>
<dbReference type="InterPro" id="IPR002797">
    <property type="entry name" value="Polysacc_synth"/>
</dbReference>
<feature type="transmembrane region" description="Helical" evidence="5">
    <location>
        <begin position="251"/>
        <end position="268"/>
    </location>
</feature>
<name>A0A4R6TE38_9FLAO</name>
<dbReference type="InterPro" id="IPR052556">
    <property type="entry name" value="PolySynth_Transporter"/>
</dbReference>
<evidence type="ECO:0000256" key="1">
    <source>
        <dbReference type="ARBA" id="ARBA00004141"/>
    </source>
</evidence>
<dbReference type="Pfam" id="PF01943">
    <property type="entry name" value="Polysacc_synt"/>
    <property type="match status" value="1"/>
</dbReference>
<evidence type="ECO:0000256" key="3">
    <source>
        <dbReference type="ARBA" id="ARBA00022989"/>
    </source>
</evidence>
<feature type="transmembrane region" description="Helical" evidence="5">
    <location>
        <begin position="280"/>
        <end position="302"/>
    </location>
</feature>
<reference evidence="6 7" key="1">
    <citation type="submission" date="2019-03" db="EMBL/GenBank/DDBJ databases">
        <title>Genomic Encyclopedia of Type Strains, Phase III (KMG-III): the genomes of soil and plant-associated and newly described type strains.</title>
        <authorList>
            <person name="Whitman W."/>
        </authorList>
    </citation>
    <scope>NUCLEOTIDE SEQUENCE [LARGE SCALE GENOMIC DNA]</scope>
    <source>
        <strain evidence="6 7">CECT 8283</strain>
    </source>
</reference>
<comment type="subcellular location">
    <subcellularLocation>
        <location evidence="1">Membrane</location>
        <topology evidence="1">Multi-pass membrane protein</topology>
    </subcellularLocation>
</comment>
<keyword evidence="4 5" id="KW-0472">Membrane</keyword>
<evidence type="ECO:0000313" key="6">
    <source>
        <dbReference type="EMBL" id="TDQ24101.1"/>
    </source>
</evidence>
<feature type="transmembrane region" description="Helical" evidence="5">
    <location>
        <begin position="207"/>
        <end position="231"/>
    </location>
</feature>
<evidence type="ECO:0000256" key="5">
    <source>
        <dbReference type="SAM" id="Phobius"/>
    </source>
</evidence>